<feature type="non-terminal residue" evidence="2">
    <location>
        <position position="1"/>
    </location>
</feature>
<dbReference type="SUPFAM" id="SSF56436">
    <property type="entry name" value="C-type lectin-like"/>
    <property type="match status" value="1"/>
</dbReference>
<keyword evidence="3" id="KW-1185">Reference proteome</keyword>
<protein>
    <recommendedName>
        <fullName evidence="4">C-type lectin</fullName>
    </recommendedName>
</protein>
<dbReference type="InterPro" id="IPR050976">
    <property type="entry name" value="Snaclec"/>
</dbReference>
<dbReference type="PANTHER" id="PTHR22991:SF40">
    <property type="entry name" value="PROTEIN CBG13490"/>
    <property type="match status" value="1"/>
</dbReference>
<reference evidence="2" key="1">
    <citation type="submission" date="2023-10" db="EMBL/GenBank/DDBJ databases">
        <title>Genome assembly of Pristionchus species.</title>
        <authorList>
            <person name="Yoshida K."/>
            <person name="Sommer R.J."/>
        </authorList>
    </citation>
    <scope>NUCLEOTIDE SEQUENCE</scope>
    <source>
        <strain evidence="2">RS0144</strain>
    </source>
</reference>
<dbReference type="PANTHER" id="PTHR22991">
    <property type="entry name" value="PROTEIN CBG13490"/>
    <property type="match status" value="1"/>
</dbReference>
<evidence type="ECO:0008006" key="4">
    <source>
        <dbReference type="Google" id="ProtNLM"/>
    </source>
</evidence>
<dbReference type="InterPro" id="IPR016187">
    <property type="entry name" value="CTDL_fold"/>
</dbReference>
<name>A0AAV5SVS2_9BILA</name>
<dbReference type="AlphaFoldDB" id="A0AAV5SVS2"/>
<evidence type="ECO:0000256" key="1">
    <source>
        <dbReference type="ARBA" id="ARBA00023157"/>
    </source>
</evidence>
<keyword evidence="1" id="KW-1015">Disulfide bond</keyword>
<proteinExistence type="predicted"/>
<dbReference type="Gene3D" id="3.10.100.10">
    <property type="entry name" value="Mannose-Binding Protein A, subunit A"/>
    <property type="match status" value="1"/>
</dbReference>
<comment type="caution">
    <text evidence="2">The sequence shown here is derived from an EMBL/GenBank/DDBJ whole genome shotgun (WGS) entry which is preliminary data.</text>
</comment>
<evidence type="ECO:0000313" key="3">
    <source>
        <dbReference type="Proteomes" id="UP001432027"/>
    </source>
</evidence>
<evidence type="ECO:0000313" key="2">
    <source>
        <dbReference type="EMBL" id="GMS86153.1"/>
    </source>
</evidence>
<dbReference type="CDD" id="cd00037">
    <property type="entry name" value="CLECT"/>
    <property type="match status" value="1"/>
</dbReference>
<sequence>VLGAVLLLATAAFAGNIGHFPPHQQEFANYTCPCGFDLVQNECRGKYLTMDIRDDIAANVAMAKCNEIQGIPVIIRNDEEHSYWTEQAAKMPGVFVLGLICDPNSRVWTWADGSVVNYKPPYGHYLTDLDRECTNGCVWFIYGGNAGWYLWCRKDDVDTFDIFCTTQPLNSTNNHK</sequence>
<accession>A0AAV5SVS2</accession>
<organism evidence="2 3">
    <name type="scientific">Pristionchus entomophagus</name>
    <dbReference type="NCBI Taxonomy" id="358040"/>
    <lineage>
        <taxon>Eukaryota</taxon>
        <taxon>Metazoa</taxon>
        <taxon>Ecdysozoa</taxon>
        <taxon>Nematoda</taxon>
        <taxon>Chromadorea</taxon>
        <taxon>Rhabditida</taxon>
        <taxon>Rhabditina</taxon>
        <taxon>Diplogasteromorpha</taxon>
        <taxon>Diplogasteroidea</taxon>
        <taxon>Neodiplogasteridae</taxon>
        <taxon>Pristionchus</taxon>
    </lineage>
</organism>
<gene>
    <name evidence="2" type="ORF">PENTCL1PPCAC_8328</name>
</gene>
<dbReference type="Proteomes" id="UP001432027">
    <property type="component" value="Unassembled WGS sequence"/>
</dbReference>
<dbReference type="EMBL" id="BTSX01000002">
    <property type="protein sequence ID" value="GMS86153.1"/>
    <property type="molecule type" value="Genomic_DNA"/>
</dbReference>
<dbReference type="InterPro" id="IPR016186">
    <property type="entry name" value="C-type_lectin-like/link_sf"/>
</dbReference>